<protein>
    <recommendedName>
        <fullName evidence="4">DUF4421 domain-containing protein</fullName>
    </recommendedName>
</protein>
<organism evidence="2 3">
    <name type="scientific">Xanthocytophaga flava</name>
    <dbReference type="NCBI Taxonomy" id="3048013"/>
    <lineage>
        <taxon>Bacteria</taxon>
        <taxon>Pseudomonadati</taxon>
        <taxon>Bacteroidota</taxon>
        <taxon>Cytophagia</taxon>
        <taxon>Cytophagales</taxon>
        <taxon>Rhodocytophagaceae</taxon>
        <taxon>Xanthocytophaga</taxon>
    </lineage>
</organism>
<dbReference type="RefSeq" id="WP_313974730.1">
    <property type="nucleotide sequence ID" value="NZ_JASJOS010000001.1"/>
</dbReference>
<proteinExistence type="predicted"/>
<reference evidence="2" key="1">
    <citation type="submission" date="2023-05" db="EMBL/GenBank/DDBJ databases">
        <authorList>
            <person name="Zhang X."/>
        </authorList>
    </citation>
    <scope>NUCLEOTIDE SEQUENCE</scope>
    <source>
        <strain evidence="2">YF14B1</strain>
    </source>
</reference>
<dbReference type="AlphaFoldDB" id="A0AAE3U6S7"/>
<dbReference type="Proteomes" id="UP001241110">
    <property type="component" value="Unassembled WGS sequence"/>
</dbReference>
<evidence type="ECO:0000313" key="2">
    <source>
        <dbReference type="EMBL" id="MDJ1478939.1"/>
    </source>
</evidence>
<name>A0AAE3U6S7_9BACT</name>
<evidence type="ECO:0000256" key="1">
    <source>
        <dbReference type="SAM" id="SignalP"/>
    </source>
</evidence>
<feature type="chain" id="PRO_5042255674" description="DUF4421 domain-containing protein" evidence="1">
    <location>
        <begin position="24"/>
        <end position="360"/>
    </location>
</feature>
<comment type="caution">
    <text evidence="2">The sequence shown here is derived from an EMBL/GenBank/DDBJ whole genome shotgun (WGS) entry which is preliminary data.</text>
</comment>
<keyword evidence="1" id="KW-0732">Signal</keyword>
<accession>A0AAE3U6S7</accession>
<feature type="signal peptide" evidence="1">
    <location>
        <begin position="1"/>
        <end position="23"/>
    </location>
</feature>
<evidence type="ECO:0000313" key="3">
    <source>
        <dbReference type="Proteomes" id="UP001241110"/>
    </source>
</evidence>
<gene>
    <name evidence="2" type="ORF">QNI16_00500</name>
</gene>
<dbReference type="EMBL" id="JASJOS010000001">
    <property type="protein sequence ID" value="MDJ1478939.1"/>
    <property type="molecule type" value="Genomic_DNA"/>
</dbReference>
<evidence type="ECO:0008006" key="4">
    <source>
        <dbReference type="Google" id="ProtNLM"/>
    </source>
</evidence>
<sequence>MKKNILYLLVCAFLSGGIQTLQAQNKTAADKTDIEYELQFDDPYDINKMWLNFYPFYVDAFTTDFNVGFGAQVNYFWKNKFDFHAHARTTYARFSDFSKLSGTKNAAMKINDDTTRITLNKLNGYYYLELGATYHFKDEEATGESKIVVYTNRYSDRKWAASVPEYIKVASKVRKIMGIRAGGYYWSSSTNLGYALDKQGVNLISTTGNILQTNAQLYTNIKSAGAYTGFQLTRIRNVVVKPKKYDVATNDLIFSAYADIIYAPFVQVEDVAFQYKKVETSQILYNELYPVSNVKLKHLGFRLGMEGLFNRELSWTYGAELGFRPSLQSRGFYANIHVGFAFASKMQQKRQAYQVDPKGK</sequence>